<dbReference type="RefSeq" id="WP_089764943.1">
    <property type="nucleotide sequence ID" value="NZ_FNPB01000001.1"/>
</dbReference>
<gene>
    <name evidence="3" type="ORF">SAMN04487946_101591</name>
</gene>
<dbReference type="STRING" id="660517.SAMN04487946_101591"/>
<dbReference type="InterPro" id="IPR011010">
    <property type="entry name" value="DNA_brk_join_enz"/>
</dbReference>
<dbReference type="SUPFAM" id="SSF56349">
    <property type="entry name" value="DNA breaking-rejoining enzymes"/>
    <property type="match status" value="1"/>
</dbReference>
<dbReference type="GO" id="GO:0006310">
    <property type="term" value="P:DNA recombination"/>
    <property type="evidence" value="ECO:0007669"/>
    <property type="project" value="UniProtKB-KW"/>
</dbReference>
<sequence length="413" mass="47232">MSSTKYISVSNALENLEDQVSTENYNTIRSFINDAAAEGIGESQQERQIYALKTVLKKFAPEGFTLDGATEQELKNIVADLNRSDYAESTKAKIRGTLKKFYKVQNGGNEHPEKVEFFSVHKSRKEENTISREDIFTKEELRELMRNFSNTRDRAFTITLYETAARPGELLNCSIGDFTTNGKGDFVYLEGLKGTPDRTNQLVRAGRTLREWIAHHPLGGEMGDIDDPSAPLWVKKEQQMCKKCGERVTQHDGSCSYEPDFREEMSYQAYRRRFKSACEKAGIPGNKRRPYNLRHTRLTEVATFMGYEQLNKFAGWVPGSGRAKVYVHLNNDDVNKAIRDKYNVETEVEEEDQSNTCPFCGTSNEPEFSECRDCGRPLSLEEQSKKEDKQEVLERLAELEEKGVLEKLEQLED</sequence>
<evidence type="ECO:0000259" key="2">
    <source>
        <dbReference type="PROSITE" id="PS51898"/>
    </source>
</evidence>
<evidence type="ECO:0000313" key="3">
    <source>
        <dbReference type="EMBL" id="SDX66077.1"/>
    </source>
</evidence>
<dbReference type="InterPro" id="IPR002104">
    <property type="entry name" value="Integrase_catalytic"/>
</dbReference>
<dbReference type="Gene3D" id="1.10.443.10">
    <property type="entry name" value="Intergrase catalytic core"/>
    <property type="match status" value="1"/>
</dbReference>
<dbReference type="Proteomes" id="UP000199170">
    <property type="component" value="Unassembled WGS sequence"/>
</dbReference>
<reference evidence="4" key="1">
    <citation type="submission" date="2016-10" db="EMBL/GenBank/DDBJ databases">
        <authorList>
            <person name="Varghese N."/>
            <person name="Submissions S."/>
        </authorList>
    </citation>
    <scope>NUCLEOTIDE SEQUENCE [LARGE SCALE GENOMIC DNA]</scope>
    <source>
        <strain evidence="4">CGMCC 1.10118</strain>
    </source>
</reference>
<proteinExistence type="predicted"/>
<feature type="domain" description="Tyr recombinase" evidence="2">
    <location>
        <begin position="131"/>
        <end position="339"/>
    </location>
</feature>
<dbReference type="GO" id="GO:0015074">
    <property type="term" value="P:DNA integration"/>
    <property type="evidence" value="ECO:0007669"/>
    <property type="project" value="InterPro"/>
</dbReference>
<dbReference type="PROSITE" id="PS51898">
    <property type="entry name" value="TYR_RECOMBINASE"/>
    <property type="match status" value="1"/>
</dbReference>
<dbReference type="PANTHER" id="PTHR30349:SF87">
    <property type="entry name" value="TRANSPOSASE A"/>
    <property type="match status" value="1"/>
</dbReference>
<organism evidence="3 4">
    <name type="scientific">Halobellus clavatus</name>
    <dbReference type="NCBI Taxonomy" id="660517"/>
    <lineage>
        <taxon>Archaea</taxon>
        <taxon>Methanobacteriati</taxon>
        <taxon>Methanobacteriota</taxon>
        <taxon>Stenosarchaea group</taxon>
        <taxon>Halobacteria</taxon>
        <taxon>Halobacteriales</taxon>
        <taxon>Haloferacaceae</taxon>
        <taxon>Halobellus</taxon>
    </lineage>
</organism>
<keyword evidence="4" id="KW-1185">Reference proteome</keyword>
<dbReference type="Pfam" id="PF00589">
    <property type="entry name" value="Phage_integrase"/>
    <property type="match status" value="1"/>
</dbReference>
<dbReference type="EMBL" id="FNPB01000001">
    <property type="protein sequence ID" value="SDX66077.1"/>
    <property type="molecule type" value="Genomic_DNA"/>
</dbReference>
<evidence type="ECO:0000256" key="1">
    <source>
        <dbReference type="ARBA" id="ARBA00023172"/>
    </source>
</evidence>
<dbReference type="OrthoDB" id="144892at2157"/>
<accession>A0A1H3DI90</accession>
<dbReference type="AlphaFoldDB" id="A0A1H3DI90"/>
<protein>
    <submittedName>
        <fullName evidence="3">Phage integrase family protein</fullName>
    </submittedName>
</protein>
<name>A0A1H3DI90_9EURY</name>
<dbReference type="PANTHER" id="PTHR30349">
    <property type="entry name" value="PHAGE INTEGRASE-RELATED"/>
    <property type="match status" value="1"/>
</dbReference>
<dbReference type="InterPro" id="IPR050090">
    <property type="entry name" value="Tyrosine_recombinase_XerCD"/>
</dbReference>
<evidence type="ECO:0000313" key="4">
    <source>
        <dbReference type="Proteomes" id="UP000199170"/>
    </source>
</evidence>
<keyword evidence="1" id="KW-0233">DNA recombination</keyword>
<dbReference type="GO" id="GO:0003677">
    <property type="term" value="F:DNA binding"/>
    <property type="evidence" value="ECO:0007669"/>
    <property type="project" value="InterPro"/>
</dbReference>
<dbReference type="InterPro" id="IPR013762">
    <property type="entry name" value="Integrase-like_cat_sf"/>
</dbReference>